<feature type="domain" description="Tryptophan synthase beta chain-like PALP" evidence="3">
    <location>
        <begin position="21"/>
        <end position="308"/>
    </location>
</feature>
<dbReference type="InterPro" id="IPR001926">
    <property type="entry name" value="TrpB-like_PALP"/>
</dbReference>
<accession>A0ABU5ERA4</accession>
<protein>
    <submittedName>
        <fullName evidence="4">Pyridoxal-phosphate dependent enzyme</fullName>
    </submittedName>
</protein>
<evidence type="ECO:0000256" key="2">
    <source>
        <dbReference type="ARBA" id="ARBA00022898"/>
    </source>
</evidence>
<dbReference type="Gene3D" id="3.40.50.1100">
    <property type="match status" value="2"/>
</dbReference>
<dbReference type="EMBL" id="JAXBLV010000002">
    <property type="protein sequence ID" value="MDY3557784.1"/>
    <property type="molecule type" value="Genomic_DNA"/>
</dbReference>
<keyword evidence="2" id="KW-0663">Pyridoxal phosphate</keyword>
<dbReference type="Pfam" id="PF00291">
    <property type="entry name" value="PALP"/>
    <property type="match status" value="1"/>
</dbReference>
<dbReference type="CDD" id="cd01562">
    <property type="entry name" value="Thr-dehyd"/>
    <property type="match status" value="1"/>
</dbReference>
<evidence type="ECO:0000256" key="1">
    <source>
        <dbReference type="ARBA" id="ARBA00001933"/>
    </source>
</evidence>
<keyword evidence="5" id="KW-1185">Reference proteome</keyword>
<organism evidence="4 5">
    <name type="scientific">Gemmata algarum</name>
    <dbReference type="NCBI Taxonomy" id="2975278"/>
    <lineage>
        <taxon>Bacteria</taxon>
        <taxon>Pseudomonadati</taxon>
        <taxon>Planctomycetota</taxon>
        <taxon>Planctomycetia</taxon>
        <taxon>Gemmatales</taxon>
        <taxon>Gemmataceae</taxon>
        <taxon>Gemmata</taxon>
    </lineage>
</organism>
<dbReference type="Proteomes" id="UP001272242">
    <property type="component" value="Unassembled WGS sequence"/>
</dbReference>
<dbReference type="PANTHER" id="PTHR43050:SF1">
    <property type="entry name" value="SERINE RACEMASE"/>
    <property type="match status" value="1"/>
</dbReference>
<sequence>MPTYACDLAAVRAAAERLKGAAHRTPVMTSATLDRLAGRRLFFKCENLQKVGAFKYRGAANAVRKLSDADAAKGVVTHSSGNHAQALALAARERGVPAYIVMPKTAPAVKRAAVEGYGGQVTLCEPNLADRERAANELVARTGAALIPPFDHPDVIAGQGTVALELLEDVPDLDAMVVCLGGGGLVSGCAIAATGVKPGTRVFGAEPLGADDAARSKAAGEWLPQTGPNTIADGLLTSTGQLTWPVIRDLVERVFTVSDDEIRAAMRLVWERMKLIVEPSGAVGAAVALSEAFKSLPGLAKVGVVFSGGNVNLDKLWW</sequence>
<gene>
    <name evidence="4" type="ORF">R5W23_003049</name>
</gene>
<name>A0ABU5ERA4_9BACT</name>
<evidence type="ECO:0000313" key="4">
    <source>
        <dbReference type="EMBL" id="MDY3557784.1"/>
    </source>
</evidence>
<proteinExistence type="predicted"/>
<dbReference type="RefSeq" id="WP_261189672.1">
    <property type="nucleotide sequence ID" value="NZ_JAXBLV010000002.1"/>
</dbReference>
<dbReference type="InterPro" id="IPR036052">
    <property type="entry name" value="TrpB-like_PALP_sf"/>
</dbReference>
<dbReference type="PANTHER" id="PTHR43050">
    <property type="entry name" value="SERINE / THREONINE RACEMASE FAMILY MEMBER"/>
    <property type="match status" value="1"/>
</dbReference>
<comment type="caution">
    <text evidence="4">The sequence shown here is derived from an EMBL/GenBank/DDBJ whole genome shotgun (WGS) entry which is preliminary data.</text>
</comment>
<dbReference type="SUPFAM" id="SSF53686">
    <property type="entry name" value="Tryptophan synthase beta subunit-like PLP-dependent enzymes"/>
    <property type="match status" value="1"/>
</dbReference>
<evidence type="ECO:0000313" key="5">
    <source>
        <dbReference type="Proteomes" id="UP001272242"/>
    </source>
</evidence>
<reference evidence="5" key="1">
    <citation type="journal article" date="2023" name="Mar. Drugs">
        <title>Gemmata algarum, a Novel Planctomycete Isolated from an Algal Mat, Displays Antimicrobial Activity.</title>
        <authorList>
            <person name="Kumar G."/>
            <person name="Kallscheuer N."/>
            <person name="Kashif M."/>
            <person name="Ahamad S."/>
            <person name="Jagadeeshwari U."/>
            <person name="Pannikurungottu S."/>
            <person name="Haufschild T."/>
            <person name="Kabuu M."/>
            <person name="Sasikala C."/>
            <person name="Jogler C."/>
            <person name="Ramana C."/>
        </authorList>
    </citation>
    <scope>NUCLEOTIDE SEQUENCE [LARGE SCALE GENOMIC DNA]</scope>
    <source>
        <strain evidence="5">JC673</strain>
    </source>
</reference>
<evidence type="ECO:0000259" key="3">
    <source>
        <dbReference type="Pfam" id="PF00291"/>
    </source>
</evidence>
<comment type="cofactor">
    <cofactor evidence="1">
        <name>pyridoxal 5'-phosphate</name>
        <dbReference type="ChEBI" id="CHEBI:597326"/>
    </cofactor>
</comment>